<evidence type="ECO:0000313" key="3">
    <source>
        <dbReference type="EMBL" id="KFB66613.1"/>
    </source>
</evidence>
<name>A0A084XVW9_9PROT</name>
<evidence type="ECO:0000313" key="4">
    <source>
        <dbReference type="Proteomes" id="UP000019812"/>
    </source>
</evidence>
<feature type="domain" description="Ice-binding protein C-terminal" evidence="2">
    <location>
        <begin position="200"/>
        <end position="223"/>
    </location>
</feature>
<dbReference type="NCBIfam" id="TIGR03370">
    <property type="entry name" value="VPLPA-CTERM"/>
    <property type="match status" value="1"/>
</dbReference>
<evidence type="ECO:0000259" key="2">
    <source>
        <dbReference type="Pfam" id="PF07589"/>
    </source>
</evidence>
<dbReference type="RefSeq" id="WP_034929898.1">
    <property type="nucleotide sequence ID" value="NZ_JDSS02000041.1"/>
</dbReference>
<dbReference type="EMBL" id="JDSS02000041">
    <property type="protein sequence ID" value="KFB66613.1"/>
    <property type="molecule type" value="Genomic_DNA"/>
</dbReference>
<proteinExistence type="predicted"/>
<evidence type="ECO:0000256" key="1">
    <source>
        <dbReference type="SAM" id="SignalP"/>
    </source>
</evidence>
<organism evidence="3 4">
    <name type="scientific">Candidatus Accumulibacter vicinus</name>
    <dbReference type="NCBI Taxonomy" id="2954382"/>
    <lineage>
        <taxon>Bacteria</taxon>
        <taxon>Pseudomonadati</taxon>
        <taxon>Pseudomonadota</taxon>
        <taxon>Betaproteobacteria</taxon>
        <taxon>Candidatus Accumulibacter</taxon>
    </lineage>
</organism>
<dbReference type="Proteomes" id="UP000019812">
    <property type="component" value="Unassembled WGS sequence"/>
</dbReference>
<dbReference type="AlphaFoldDB" id="A0A084XVW9"/>
<feature type="signal peptide" evidence="1">
    <location>
        <begin position="1"/>
        <end position="24"/>
    </location>
</feature>
<dbReference type="NCBIfam" id="NF033208">
    <property type="entry name" value="choice_anch_E"/>
    <property type="match status" value="1"/>
</dbReference>
<dbReference type="NCBIfam" id="TIGR02595">
    <property type="entry name" value="PEP_CTERM"/>
    <property type="match status" value="1"/>
</dbReference>
<comment type="caution">
    <text evidence="3">The sequence shown here is derived from an EMBL/GenBank/DDBJ whole genome shotgun (WGS) entry which is preliminary data.</text>
</comment>
<dbReference type="InterPro" id="IPR022472">
    <property type="entry name" value="VPLPA-CTERM"/>
</dbReference>
<gene>
    <name evidence="3" type="ORF">CAPSK01_004134</name>
</gene>
<reference evidence="3 4" key="1">
    <citation type="submission" date="2014-07" db="EMBL/GenBank/DDBJ databases">
        <title>Expanding our view of genomic diversity in Candidatus Accumulibacter clades.</title>
        <authorList>
            <person name="Skennerton C.T."/>
            <person name="Barr J.J."/>
            <person name="Slater F.R."/>
            <person name="Bond P.L."/>
            <person name="Tyson G.W."/>
        </authorList>
    </citation>
    <scope>NUCLEOTIDE SEQUENCE [LARGE SCALE GENOMIC DNA]</scope>
    <source>
        <strain evidence="4">SK-01</strain>
    </source>
</reference>
<sequence length="228" mass="23422" precursor="true">MRINQIGRLAIAGALILTNVPASAALITQTRSLGPSTTLPNTSFTFDQIDNTGCFCHGPLGGVTITVRVNEKLGSMAENLALSPSVVTSLFHYDFNVSIPSYAASTLLTVSQGVSIVDNLGAFDGVVDFGGISGATHVTVLPPGTTSLSLSAPFGFFEGTGTFNVNVGADLFFSPGSSDKLTAGFLSESLIEVTIVYATAVPEPASIVLLGSGLLGIGAARRRKRGPI</sequence>
<protein>
    <submittedName>
        <fullName evidence="3">VPLPA-CTERM protein sorting domain protein</fullName>
    </submittedName>
</protein>
<keyword evidence="1" id="KW-0732">Signal</keyword>
<dbReference type="Pfam" id="PF07589">
    <property type="entry name" value="PEP-CTERM"/>
    <property type="match status" value="1"/>
</dbReference>
<feature type="chain" id="PRO_5001785341" evidence="1">
    <location>
        <begin position="25"/>
        <end position="228"/>
    </location>
</feature>
<accession>A0A084XVW9</accession>
<dbReference type="InterPro" id="IPR013424">
    <property type="entry name" value="Ice-binding_C"/>
</dbReference>